<accession>A0A8H6M6M3</accession>
<keyword evidence="5" id="KW-0408">Iron</keyword>
<keyword evidence="3" id="KW-0223">Dioxygenase</keyword>
<dbReference type="InterPro" id="IPR044862">
    <property type="entry name" value="Pro_4_hyd_alph_FE2OG_OXY"/>
</dbReference>
<dbReference type="OrthoDB" id="69177at2759"/>
<dbReference type="Gene3D" id="2.60.120.620">
    <property type="entry name" value="q2cbj1_9rhob like domain"/>
    <property type="match status" value="1"/>
</dbReference>
<evidence type="ECO:0000313" key="8">
    <source>
        <dbReference type="Proteomes" id="UP000521943"/>
    </source>
</evidence>
<dbReference type="InterPro" id="IPR045054">
    <property type="entry name" value="P4HA-like"/>
</dbReference>
<dbReference type="GO" id="GO:0005783">
    <property type="term" value="C:endoplasmic reticulum"/>
    <property type="evidence" value="ECO:0007669"/>
    <property type="project" value="TreeGrafter"/>
</dbReference>
<name>A0A8H6M6M3_9AGAR</name>
<dbReference type="PANTHER" id="PTHR10869:SF241">
    <property type="entry name" value="FE2OG DIOXYGENASE DOMAIN-CONTAINING PROTEIN"/>
    <property type="match status" value="1"/>
</dbReference>
<keyword evidence="8" id="KW-1185">Reference proteome</keyword>
<dbReference type="GO" id="GO:0031418">
    <property type="term" value="F:L-ascorbic acid binding"/>
    <property type="evidence" value="ECO:0007669"/>
    <property type="project" value="InterPro"/>
</dbReference>
<reference evidence="7 8" key="1">
    <citation type="submission" date="2020-07" db="EMBL/GenBank/DDBJ databases">
        <title>Comparative genomics of pyrophilous fungi reveals a link between fire events and developmental genes.</title>
        <authorList>
            <consortium name="DOE Joint Genome Institute"/>
            <person name="Steindorff A.S."/>
            <person name="Carver A."/>
            <person name="Calhoun S."/>
            <person name="Stillman K."/>
            <person name="Liu H."/>
            <person name="Lipzen A."/>
            <person name="Pangilinan J."/>
            <person name="Labutti K."/>
            <person name="Bruns T.D."/>
            <person name="Grigoriev I.V."/>
        </authorList>
    </citation>
    <scope>NUCLEOTIDE SEQUENCE [LARGE SCALE GENOMIC DNA]</scope>
    <source>
        <strain evidence="7 8">CBS 144469</strain>
    </source>
</reference>
<dbReference type="Pfam" id="PF13640">
    <property type="entry name" value="2OG-FeII_Oxy_3"/>
    <property type="match status" value="1"/>
</dbReference>
<evidence type="ECO:0000259" key="6">
    <source>
        <dbReference type="SMART" id="SM00702"/>
    </source>
</evidence>
<dbReference type="GO" id="GO:0004656">
    <property type="term" value="F:procollagen-proline 4-dioxygenase activity"/>
    <property type="evidence" value="ECO:0007669"/>
    <property type="project" value="TreeGrafter"/>
</dbReference>
<dbReference type="SMART" id="SM00702">
    <property type="entry name" value="P4Hc"/>
    <property type="match status" value="1"/>
</dbReference>
<evidence type="ECO:0000313" key="7">
    <source>
        <dbReference type="EMBL" id="KAF6756755.1"/>
    </source>
</evidence>
<evidence type="ECO:0000256" key="4">
    <source>
        <dbReference type="ARBA" id="ARBA00023002"/>
    </source>
</evidence>
<dbReference type="EMBL" id="JACGCI010000025">
    <property type="protein sequence ID" value="KAF6756755.1"/>
    <property type="molecule type" value="Genomic_DNA"/>
</dbReference>
<dbReference type="PANTHER" id="PTHR10869">
    <property type="entry name" value="PROLYL 4-HYDROXYLASE ALPHA SUBUNIT"/>
    <property type="match status" value="1"/>
</dbReference>
<organism evidence="7 8">
    <name type="scientific">Ephemerocybe angulata</name>
    <dbReference type="NCBI Taxonomy" id="980116"/>
    <lineage>
        <taxon>Eukaryota</taxon>
        <taxon>Fungi</taxon>
        <taxon>Dikarya</taxon>
        <taxon>Basidiomycota</taxon>
        <taxon>Agaricomycotina</taxon>
        <taxon>Agaricomycetes</taxon>
        <taxon>Agaricomycetidae</taxon>
        <taxon>Agaricales</taxon>
        <taxon>Agaricineae</taxon>
        <taxon>Psathyrellaceae</taxon>
        <taxon>Ephemerocybe</taxon>
    </lineage>
</organism>
<keyword evidence="4" id="KW-0560">Oxidoreductase</keyword>
<dbReference type="InterPro" id="IPR006620">
    <property type="entry name" value="Pro_4_hyd_alph"/>
</dbReference>
<evidence type="ECO:0000256" key="3">
    <source>
        <dbReference type="ARBA" id="ARBA00022964"/>
    </source>
</evidence>
<proteinExistence type="predicted"/>
<evidence type="ECO:0000256" key="2">
    <source>
        <dbReference type="ARBA" id="ARBA00022723"/>
    </source>
</evidence>
<protein>
    <recommendedName>
        <fullName evidence="6">Prolyl 4-hydroxylase alpha subunit domain-containing protein</fullName>
    </recommendedName>
</protein>
<gene>
    <name evidence="7" type="ORF">DFP72DRAFT_1066623</name>
</gene>
<feature type="domain" description="Prolyl 4-hydroxylase alpha subunit" evidence="6">
    <location>
        <begin position="31"/>
        <end position="231"/>
    </location>
</feature>
<comment type="caution">
    <text evidence="7">The sequence shown here is derived from an EMBL/GenBank/DDBJ whole genome shotgun (WGS) entry which is preliminary data.</text>
</comment>
<dbReference type="Proteomes" id="UP000521943">
    <property type="component" value="Unassembled WGS sequence"/>
</dbReference>
<evidence type="ECO:0000256" key="1">
    <source>
        <dbReference type="ARBA" id="ARBA00001961"/>
    </source>
</evidence>
<keyword evidence="2" id="KW-0479">Metal-binding</keyword>
<dbReference type="AlphaFoldDB" id="A0A8H6M6M3"/>
<sequence length="264" mass="30215">MQLSLEPRTTIPEAATFDWSTTPLSEYYDGCYLKVLDDVFTPEECTALIALAESDKEWSPAFVNFGLGPNDKFIDTEYRNSERILRFDHEAAEQIYKRLLPYVPELVEVRAGDKWESVVGTPAKKMGVWKLVGVNERLSFLRYGPGQFFREHVDTQLDLPDGRKSRVTIQIYLGEDGVEGGATRIRDMSGARYFDVEPKKGRVLIFQQKDIWHSGQDVVEGSKYAVRSDFMNPPLSSHSSKLYNLAEPGLLCAPWLWLQMTWFD</sequence>
<evidence type="ECO:0000256" key="5">
    <source>
        <dbReference type="ARBA" id="ARBA00023004"/>
    </source>
</evidence>
<comment type="cofactor">
    <cofactor evidence="1">
        <name>L-ascorbate</name>
        <dbReference type="ChEBI" id="CHEBI:38290"/>
    </cofactor>
</comment>
<dbReference type="GO" id="GO:0005506">
    <property type="term" value="F:iron ion binding"/>
    <property type="evidence" value="ECO:0007669"/>
    <property type="project" value="InterPro"/>
</dbReference>